<dbReference type="InterPro" id="IPR022896">
    <property type="entry name" value="TrioseP_Isoase_bac/euk"/>
</dbReference>
<dbReference type="GO" id="GO:0006094">
    <property type="term" value="P:gluconeogenesis"/>
    <property type="evidence" value="ECO:0007669"/>
    <property type="project" value="UniProtKB-UniRule"/>
</dbReference>
<protein>
    <recommendedName>
        <fullName evidence="6 7">Triosephosphate isomerase</fullName>
        <shortName evidence="6">TIM</shortName>
        <shortName evidence="6">TPI</shortName>
        <ecNumber evidence="6 7">5.3.1.1</ecNumber>
    </recommendedName>
    <alternativeName>
        <fullName evidence="6">Triose-phosphate isomerase</fullName>
    </alternativeName>
</protein>
<dbReference type="HAMAP" id="MF_00147_B">
    <property type="entry name" value="TIM_B"/>
    <property type="match status" value="1"/>
</dbReference>
<dbReference type="PANTHER" id="PTHR21139:SF42">
    <property type="entry name" value="TRIOSEPHOSPHATE ISOMERASE"/>
    <property type="match status" value="1"/>
</dbReference>
<dbReference type="InterPro" id="IPR013785">
    <property type="entry name" value="Aldolase_TIM"/>
</dbReference>
<dbReference type="Gene3D" id="3.20.20.70">
    <property type="entry name" value="Aldolase class I"/>
    <property type="match status" value="1"/>
</dbReference>
<keyword evidence="3 6" id="KW-0963">Cytoplasm</keyword>
<name>A0A2H0NB08_9BACT</name>
<dbReference type="GO" id="GO:0004807">
    <property type="term" value="F:triose-phosphate isomerase activity"/>
    <property type="evidence" value="ECO:0007669"/>
    <property type="project" value="UniProtKB-UniRule"/>
</dbReference>
<feature type="binding site" evidence="6">
    <location>
        <begin position="11"/>
        <end position="13"/>
    </location>
    <ligand>
        <name>substrate</name>
    </ligand>
</feature>
<organism evidence="8 9">
    <name type="scientific">Candidatus Komeilibacteria bacterium CG11_big_fil_rev_8_21_14_0_20_36_20</name>
    <dbReference type="NCBI Taxonomy" id="1974477"/>
    <lineage>
        <taxon>Bacteria</taxon>
        <taxon>Candidatus Komeiliibacteriota</taxon>
    </lineage>
</organism>
<comment type="caution">
    <text evidence="6">Lacks conserved residue(s) required for the propagation of feature annotation.</text>
</comment>
<dbReference type="PROSITE" id="PS51440">
    <property type="entry name" value="TIM_2"/>
    <property type="match status" value="1"/>
</dbReference>
<comment type="subcellular location">
    <subcellularLocation>
        <location evidence="6 7">Cytoplasm</location>
    </subcellularLocation>
</comment>
<dbReference type="Pfam" id="PF00121">
    <property type="entry name" value="TIM"/>
    <property type="match status" value="1"/>
</dbReference>
<dbReference type="InterPro" id="IPR035990">
    <property type="entry name" value="TIM_sf"/>
</dbReference>
<dbReference type="GO" id="GO:0019563">
    <property type="term" value="P:glycerol catabolic process"/>
    <property type="evidence" value="ECO:0007669"/>
    <property type="project" value="TreeGrafter"/>
</dbReference>
<feature type="binding site" evidence="6">
    <location>
        <position position="177"/>
    </location>
    <ligand>
        <name>substrate</name>
    </ligand>
</feature>
<comment type="function">
    <text evidence="6">Involved in the gluconeogenesis. Catalyzes stereospecifically the conversion of dihydroxyacetone phosphate (DHAP) to D-glyceraldehyde-3-phosphate (G3P).</text>
</comment>
<gene>
    <name evidence="6" type="primary">tpiA</name>
    <name evidence="8" type="ORF">COV55_05150</name>
</gene>
<reference evidence="8 9" key="1">
    <citation type="submission" date="2017-09" db="EMBL/GenBank/DDBJ databases">
        <title>Depth-based differentiation of microbial function through sediment-hosted aquifers and enrichment of novel symbionts in the deep terrestrial subsurface.</title>
        <authorList>
            <person name="Probst A.J."/>
            <person name="Ladd B."/>
            <person name="Jarett J.K."/>
            <person name="Geller-Mcgrath D.E."/>
            <person name="Sieber C.M."/>
            <person name="Emerson J.B."/>
            <person name="Anantharaman K."/>
            <person name="Thomas B.C."/>
            <person name="Malmstrom R."/>
            <person name="Stieglmeier M."/>
            <person name="Klingl A."/>
            <person name="Woyke T."/>
            <person name="Ryan C.M."/>
            <person name="Banfield J.F."/>
        </authorList>
    </citation>
    <scope>NUCLEOTIDE SEQUENCE [LARGE SCALE GENOMIC DNA]</scope>
    <source>
        <strain evidence="8">CG11_big_fil_rev_8_21_14_0_20_36_20</strain>
    </source>
</reference>
<comment type="similarity">
    <text evidence="1 6 7">Belongs to the triosephosphate isomerase family.</text>
</comment>
<dbReference type="SUPFAM" id="SSF51351">
    <property type="entry name" value="Triosephosphate isomerase (TIM)"/>
    <property type="match status" value="1"/>
</dbReference>
<dbReference type="UniPathway" id="UPA00109">
    <property type="reaction ID" value="UER00189"/>
</dbReference>
<accession>A0A2H0NB08</accession>
<dbReference type="Proteomes" id="UP000230564">
    <property type="component" value="Unassembled WGS sequence"/>
</dbReference>
<comment type="pathway">
    <text evidence="6 7">Carbohydrate biosynthesis; gluconeogenesis.</text>
</comment>
<sequence length="254" mass="28107">MKSFDKIIIANWKMQLTVSQAEKQAKKIKKLLSKSRLDKKTAIVVCPDFLALTEIADVFKGTRVAYGAQDGFAEDVGAYTGEESFKNLKAIGCDYVIIGHSERREMGETDKIINKKVRAALKNDLTPIICIGETFDERKEGNKDLVLMHQVHQALYNIELKQAQQIIIAYEPVWVIGSGQAISMVEADHTAAVIRQHIIDALDGHDLSSFSIIYGGSVSPDNIRQFTSLKNIKGALVGTASLRAEIFVELIKNA</sequence>
<evidence type="ECO:0000256" key="2">
    <source>
        <dbReference type="ARBA" id="ARBA00022432"/>
    </source>
</evidence>
<dbReference type="UniPathway" id="UPA00138"/>
<evidence type="ECO:0000256" key="7">
    <source>
        <dbReference type="RuleBase" id="RU363013"/>
    </source>
</evidence>
<evidence type="ECO:0000256" key="5">
    <source>
        <dbReference type="ARBA" id="ARBA00023235"/>
    </source>
</evidence>
<dbReference type="CDD" id="cd00311">
    <property type="entry name" value="TIM"/>
    <property type="match status" value="1"/>
</dbReference>
<dbReference type="PANTHER" id="PTHR21139">
    <property type="entry name" value="TRIOSEPHOSPHATE ISOMERASE"/>
    <property type="match status" value="1"/>
</dbReference>
<comment type="subunit">
    <text evidence="6 7">Homodimer.</text>
</comment>
<comment type="catalytic activity">
    <reaction evidence="6 7">
        <text>D-glyceraldehyde 3-phosphate = dihydroxyacetone phosphate</text>
        <dbReference type="Rhea" id="RHEA:18585"/>
        <dbReference type="ChEBI" id="CHEBI:57642"/>
        <dbReference type="ChEBI" id="CHEBI:59776"/>
        <dbReference type="EC" id="5.3.1.1"/>
    </reaction>
</comment>
<dbReference type="NCBIfam" id="TIGR00419">
    <property type="entry name" value="tim"/>
    <property type="match status" value="1"/>
</dbReference>
<comment type="caution">
    <text evidence="8">The sequence shown here is derived from an EMBL/GenBank/DDBJ whole genome shotgun (WGS) entry which is preliminary data.</text>
</comment>
<evidence type="ECO:0000313" key="8">
    <source>
        <dbReference type="EMBL" id="PIR06082.1"/>
    </source>
</evidence>
<dbReference type="EMBL" id="PCWQ01000023">
    <property type="protein sequence ID" value="PIR06082.1"/>
    <property type="molecule type" value="Genomic_DNA"/>
</dbReference>
<dbReference type="EC" id="5.3.1.1" evidence="6 7"/>
<evidence type="ECO:0000256" key="3">
    <source>
        <dbReference type="ARBA" id="ARBA00022490"/>
    </source>
</evidence>
<keyword evidence="4 6" id="KW-0324">Glycolysis</keyword>
<dbReference type="GO" id="GO:0006096">
    <property type="term" value="P:glycolytic process"/>
    <property type="evidence" value="ECO:0007669"/>
    <property type="project" value="UniProtKB-UniRule"/>
</dbReference>
<feature type="active site" description="Proton acceptor" evidence="6">
    <location>
        <position position="171"/>
    </location>
</feature>
<evidence type="ECO:0000256" key="6">
    <source>
        <dbReference type="HAMAP-Rule" id="MF_00147"/>
    </source>
</evidence>
<evidence type="ECO:0000256" key="1">
    <source>
        <dbReference type="ARBA" id="ARBA00007422"/>
    </source>
</evidence>
<keyword evidence="2 6" id="KW-0312">Gluconeogenesis</keyword>
<dbReference type="InterPro" id="IPR000652">
    <property type="entry name" value="Triosephosphate_isomerase"/>
</dbReference>
<proteinExistence type="inferred from homology"/>
<dbReference type="AlphaFoldDB" id="A0A2H0NB08"/>
<comment type="pathway">
    <text evidence="6 7">Carbohydrate degradation; glycolysis; D-glyceraldehyde 3-phosphate from glycerone phosphate: step 1/1.</text>
</comment>
<feature type="active site" description="Electrophile" evidence="6">
    <location>
        <position position="100"/>
    </location>
</feature>
<dbReference type="GO" id="GO:0046166">
    <property type="term" value="P:glyceraldehyde-3-phosphate biosynthetic process"/>
    <property type="evidence" value="ECO:0007669"/>
    <property type="project" value="TreeGrafter"/>
</dbReference>
<dbReference type="GO" id="GO:0005829">
    <property type="term" value="C:cytosol"/>
    <property type="evidence" value="ECO:0007669"/>
    <property type="project" value="TreeGrafter"/>
</dbReference>
<evidence type="ECO:0000256" key="4">
    <source>
        <dbReference type="ARBA" id="ARBA00023152"/>
    </source>
</evidence>
<evidence type="ECO:0000313" key="9">
    <source>
        <dbReference type="Proteomes" id="UP000230564"/>
    </source>
</evidence>
<feature type="binding site" evidence="6">
    <location>
        <position position="217"/>
    </location>
    <ligand>
        <name>substrate</name>
    </ligand>
</feature>
<keyword evidence="5 6" id="KW-0413">Isomerase</keyword>